<dbReference type="PROSITE" id="PS50109">
    <property type="entry name" value="HIS_KIN"/>
    <property type="match status" value="1"/>
</dbReference>
<gene>
    <name evidence="15" type="ORF">BGE01nite_06670</name>
</gene>
<dbReference type="Pfam" id="PF00672">
    <property type="entry name" value="HAMP"/>
    <property type="match status" value="1"/>
</dbReference>
<comment type="caution">
    <text evidence="15">The sequence shown here is derived from an EMBL/GenBank/DDBJ whole genome shotgun (WGS) entry which is preliminary data.</text>
</comment>
<feature type="domain" description="Histidine kinase" evidence="13">
    <location>
        <begin position="279"/>
        <end position="484"/>
    </location>
</feature>
<reference evidence="15 16" key="1">
    <citation type="submission" date="2019-07" db="EMBL/GenBank/DDBJ databases">
        <title>Whole genome shotgun sequence of Brevifollis gellanilyticus NBRC 108608.</title>
        <authorList>
            <person name="Hosoyama A."/>
            <person name="Uohara A."/>
            <person name="Ohji S."/>
            <person name="Ichikawa N."/>
        </authorList>
    </citation>
    <scope>NUCLEOTIDE SEQUENCE [LARGE SCALE GENOMIC DNA]</scope>
    <source>
        <strain evidence="15 16">NBRC 108608</strain>
    </source>
</reference>
<accession>A0A512M3S2</accession>
<keyword evidence="10 12" id="KW-0472">Membrane</keyword>
<evidence type="ECO:0000256" key="10">
    <source>
        <dbReference type="ARBA" id="ARBA00023136"/>
    </source>
</evidence>
<dbReference type="Pfam" id="PF02518">
    <property type="entry name" value="HATPase_c"/>
    <property type="match status" value="1"/>
</dbReference>
<dbReference type="InterPro" id="IPR050428">
    <property type="entry name" value="TCS_sensor_his_kinase"/>
</dbReference>
<keyword evidence="16" id="KW-1185">Reference proteome</keyword>
<evidence type="ECO:0000256" key="6">
    <source>
        <dbReference type="ARBA" id="ARBA00022692"/>
    </source>
</evidence>
<dbReference type="Gene3D" id="3.30.565.10">
    <property type="entry name" value="Histidine kinase-like ATPase, C-terminal domain"/>
    <property type="match status" value="1"/>
</dbReference>
<comment type="subcellular location">
    <subcellularLocation>
        <location evidence="2">Membrane</location>
        <topology evidence="2">Multi-pass membrane protein</topology>
    </subcellularLocation>
</comment>
<evidence type="ECO:0000256" key="12">
    <source>
        <dbReference type="SAM" id="Phobius"/>
    </source>
</evidence>
<dbReference type="SMART" id="SM00388">
    <property type="entry name" value="HisKA"/>
    <property type="match status" value="1"/>
</dbReference>
<dbReference type="PROSITE" id="PS50885">
    <property type="entry name" value="HAMP"/>
    <property type="match status" value="1"/>
</dbReference>
<sequence>MNAVTKSQAGKPRLRLPLYGKILLWFLVNLLVLALLGVGFMQAQFKLGLDWMLAGEPGDRIAALGDRVTEELSHLPEAEWNQRLSDLGLTNGVSFALFNNSGQQVFGQMVQVPPELMPKLINKRPPNETPQRRPRGPAAKRPSDAPPKPRFMMRAGDPASYFAGIHLDLVHSLDGRALTLLMVSGSITGGGLFLDLWPWFGLAAGALVISALIWMPFVRGMSSFIRSLNEAAGRIAHGKFDERITRERNDELGELSTSVNTMAAQLGEYVAQQRRITADVAHELCSPIARMQMALGVVEQRGTPEQATYLKKIDNELQHMAKLVEEVLAFSKAATLRDREAAETFDLRELIDQVIEREAPETVIQLNVNEMKLHTFRSALDRALGNVLRNAVRYARDIEIHARRQVDDVSIQILDRGPGVPEESVSRLFEAFYRPEAARGRNTGGSGLGLAITQRCIESCGGTVTARNREGGGLVVECVVPLASKAHQA</sequence>
<evidence type="ECO:0000256" key="2">
    <source>
        <dbReference type="ARBA" id="ARBA00004141"/>
    </source>
</evidence>
<comment type="catalytic activity">
    <reaction evidence="1">
        <text>ATP + protein L-histidine = ADP + protein N-phospho-L-histidine.</text>
        <dbReference type="EC" id="2.7.13.3"/>
    </reaction>
</comment>
<dbReference type="RefSeq" id="WP_146848838.1">
    <property type="nucleotide sequence ID" value="NZ_BKAG01000003.1"/>
</dbReference>
<dbReference type="InterPro" id="IPR036097">
    <property type="entry name" value="HisK_dim/P_sf"/>
</dbReference>
<evidence type="ECO:0000259" key="13">
    <source>
        <dbReference type="PROSITE" id="PS50109"/>
    </source>
</evidence>
<dbReference type="InterPro" id="IPR003661">
    <property type="entry name" value="HisK_dim/P_dom"/>
</dbReference>
<dbReference type="PRINTS" id="PR00344">
    <property type="entry name" value="BCTRLSENSOR"/>
</dbReference>
<evidence type="ECO:0000256" key="4">
    <source>
        <dbReference type="ARBA" id="ARBA00022553"/>
    </source>
</evidence>
<organism evidence="15 16">
    <name type="scientific">Brevifollis gellanilyticus</name>
    <dbReference type="NCBI Taxonomy" id="748831"/>
    <lineage>
        <taxon>Bacteria</taxon>
        <taxon>Pseudomonadati</taxon>
        <taxon>Verrucomicrobiota</taxon>
        <taxon>Verrucomicrobiia</taxon>
        <taxon>Verrucomicrobiales</taxon>
        <taxon>Verrucomicrobiaceae</taxon>
    </lineage>
</organism>
<proteinExistence type="predicted"/>
<evidence type="ECO:0000256" key="7">
    <source>
        <dbReference type="ARBA" id="ARBA00022777"/>
    </source>
</evidence>
<keyword evidence="5" id="KW-0808">Transferase</keyword>
<evidence type="ECO:0000313" key="15">
    <source>
        <dbReference type="EMBL" id="GEP41376.1"/>
    </source>
</evidence>
<feature type="transmembrane region" description="Helical" evidence="12">
    <location>
        <begin position="200"/>
        <end position="218"/>
    </location>
</feature>
<feature type="domain" description="HAMP" evidence="14">
    <location>
        <begin position="219"/>
        <end position="271"/>
    </location>
</feature>
<feature type="region of interest" description="Disordered" evidence="11">
    <location>
        <begin position="119"/>
        <end position="151"/>
    </location>
</feature>
<dbReference type="SUPFAM" id="SSF158472">
    <property type="entry name" value="HAMP domain-like"/>
    <property type="match status" value="1"/>
</dbReference>
<dbReference type="SMART" id="SM00387">
    <property type="entry name" value="HATPase_c"/>
    <property type="match status" value="1"/>
</dbReference>
<dbReference type="InterPro" id="IPR004358">
    <property type="entry name" value="Sig_transdc_His_kin-like_C"/>
</dbReference>
<dbReference type="Gene3D" id="6.10.340.10">
    <property type="match status" value="1"/>
</dbReference>
<dbReference type="SMART" id="SM00304">
    <property type="entry name" value="HAMP"/>
    <property type="match status" value="1"/>
</dbReference>
<evidence type="ECO:0000256" key="8">
    <source>
        <dbReference type="ARBA" id="ARBA00022989"/>
    </source>
</evidence>
<dbReference type="GO" id="GO:0005886">
    <property type="term" value="C:plasma membrane"/>
    <property type="evidence" value="ECO:0007669"/>
    <property type="project" value="TreeGrafter"/>
</dbReference>
<dbReference type="CDD" id="cd00082">
    <property type="entry name" value="HisKA"/>
    <property type="match status" value="1"/>
</dbReference>
<dbReference type="Gene3D" id="1.10.287.130">
    <property type="match status" value="1"/>
</dbReference>
<dbReference type="InterPro" id="IPR003594">
    <property type="entry name" value="HATPase_dom"/>
</dbReference>
<dbReference type="InterPro" id="IPR036890">
    <property type="entry name" value="HATPase_C_sf"/>
</dbReference>
<keyword evidence="9" id="KW-0902">Two-component regulatory system</keyword>
<dbReference type="EC" id="2.7.13.3" evidence="3"/>
<dbReference type="CDD" id="cd06225">
    <property type="entry name" value="HAMP"/>
    <property type="match status" value="1"/>
</dbReference>
<feature type="transmembrane region" description="Helical" evidence="12">
    <location>
        <begin position="177"/>
        <end position="194"/>
    </location>
</feature>
<evidence type="ECO:0000256" key="1">
    <source>
        <dbReference type="ARBA" id="ARBA00000085"/>
    </source>
</evidence>
<keyword evidence="8 12" id="KW-1133">Transmembrane helix</keyword>
<dbReference type="SUPFAM" id="SSF47384">
    <property type="entry name" value="Homodimeric domain of signal transducing histidine kinase"/>
    <property type="match status" value="1"/>
</dbReference>
<dbReference type="EMBL" id="BKAG01000003">
    <property type="protein sequence ID" value="GEP41376.1"/>
    <property type="molecule type" value="Genomic_DNA"/>
</dbReference>
<dbReference type="Proteomes" id="UP000321577">
    <property type="component" value="Unassembled WGS sequence"/>
</dbReference>
<name>A0A512M3S2_9BACT</name>
<keyword evidence="7" id="KW-0418">Kinase</keyword>
<evidence type="ECO:0000313" key="16">
    <source>
        <dbReference type="Proteomes" id="UP000321577"/>
    </source>
</evidence>
<keyword evidence="4" id="KW-0597">Phosphoprotein</keyword>
<protein>
    <recommendedName>
        <fullName evidence="3">histidine kinase</fullName>
        <ecNumber evidence="3">2.7.13.3</ecNumber>
    </recommendedName>
</protein>
<evidence type="ECO:0000259" key="14">
    <source>
        <dbReference type="PROSITE" id="PS50885"/>
    </source>
</evidence>
<dbReference type="Pfam" id="PF00512">
    <property type="entry name" value="HisKA"/>
    <property type="match status" value="1"/>
</dbReference>
<dbReference type="InterPro" id="IPR003660">
    <property type="entry name" value="HAMP_dom"/>
</dbReference>
<evidence type="ECO:0000256" key="3">
    <source>
        <dbReference type="ARBA" id="ARBA00012438"/>
    </source>
</evidence>
<dbReference type="PANTHER" id="PTHR45436:SF15">
    <property type="entry name" value="SENSOR HISTIDINE KINASE CUSS"/>
    <property type="match status" value="1"/>
</dbReference>
<keyword evidence="6 12" id="KW-0812">Transmembrane</keyword>
<dbReference type="AlphaFoldDB" id="A0A512M3S2"/>
<dbReference type="GO" id="GO:0000155">
    <property type="term" value="F:phosphorelay sensor kinase activity"/>
    <property type="evidence" value="ECO:0007669"/>
    <property type="project" value="InterPro"/>
</dbReference>
<evidence type="ECO:0000256" key="9">
    <source>
        <dbReference type="ARBA" id="ARBA00023012"/>
    </source>
</evidence>
<evidence type="ECO:0000256" key="11">
    <source>
        <dbReference type="SAM" id="MobiDB-lite"/>
    </source>
</evidence>
<feature type="transmembrane region" description="Helical" evidence="12">
    <location>
        <begin position="22"/>
        <end position="43"/>
    </location>
</feature>
<evidence type="ECO:0000256" key="5">
    <source>
        <dbReference type="ARBA" id="ARBA00022679"/>
    </source>
</evidence>
<dbReference type="SUPFAM" id="SSF55874">
    <property type="entry name" value="ATPase domain of HSP90 chaperone/DNA topoisomerase II/histidine kinase"/>
    <property type="match status" value="1"/>
</dbReference>
<dbReference type="PANTHER" id="PTHR45436">
    <property type="entry name" value="SENSOR HISTIDINE KINASE YKOH"/>
    <property type="match status" value="1"/>
</dbReference>
<dbReference type="InterPro" id="IPR005467">
    <property type="entry name" value="His_kinase_dom"/>
</dbReference>
<dbReference type="OrthoDB" id="9804645at2"/>